<name>A0A1C6UG86_9ACTN</name>
<keyword evidence="3" id="KW-1185">Reference proteome</keyword>
<dbReference type="SUPFAM" id="SSF53697">
    <property type="entry name" value="SIS domain"/>
    <property type="match status" value="1"/>
</dbReference>
<dbReference type="Gene3D" id="3.40.50.10490">
    <property type="entry name" value="Glucose-6-phosphate isomerase like protein, domain 1"/>
    <property type="match status" value="1"/>
</dbReference>
<dbReference type="OrthoDB" id="9810929at2"/>
<evidence type="ECO:0000313" key="2">
    <source>
        <dbReference type="EMBL" id="SCL52899.1"/>
    </source>
</evidence>
<dbReference type="InterPro" id="IPR035461">
    <property type="entry name" value="GmhA/DiaA"/>
</dbReference>
<evidence type="ECO:0000313" key="3">
    <source>
        <dbReference type="Proteomes" id="UP000199696"/>
    </source>
</evidence>
<protein>
    <submittedName>
        <fullName evidence="2">D-sedoheptulose 7-phosphate isomerase</fullName>
    </submittedName>
</protein>
<dbReference type="PROSITE" id="PS51464">
    <property type="entry name" value="SIS"/>
    <property type="match status" value="1"/>
</dbReference>
<dbReference type="AlphaFoldDB" id="A0A1C6UG86"/>
<gene>
    <name evidence="2" type="ORF">GA0070604_2663</name>
</gene>
<proteinExistence type="predicted"/>
<dbReference type="STRING" id="227316.GA0070604_2663"/>
<dbReference type="GO" id="GO:0016853">
    <property type="term" value="F:isomerase activity"/>
    <property type="evidence" value="ECO:0007669"/>
    <property type="project" value="UniProtKB-KW"/>
</dbReference>
<dbReference type="InterPro" id="IPR046348">
    <property type="entry name" value="SIS_dom_sf"/>
</dbReference>
<dbReference type="RefSeq" id="WP_091118233.1">
    <property type="nucleotide sequence ID" value="NZ_FMHY01000002.1"/>
</dbReference>
<dbReference type="GO" id="GO:1901135">
    <property type="term" value="P:carbohydrate derivative metabolic process"/>
    <property type="evidence" value="ECO:0007669"/>
    <property type="project" value="InterPro"/>
</dbReference>
<keyword evidence="2" id="KW-0413">Isomerase</keyword>
<dbReference type="EMBL" id="FMHY01000002">
    <property type="protein sequence ID" value="SCL52899.1"/>
    <property type="molecule type" value="Genomic_DNA"/>
</dbReference>
<accession>A0A1C6UG86</accession>
<evidence type="ECO:0000259" key="1">
    <source>
        <dbReference type="PROSITE" id="PS51464"/>
    </source>
</evidence>
<dbReference type="InterPro" id="IPR001347">
    <property type="entry name" value="SIS_dom"/>
</dbReference>
<dbReference type="GO" id="GO:0097367">
    <property type="term" value="F:carbohydrate derivative binding"/>
    <property type="evidence" value="ECO:0007669"/>
    <property type="project" value="InterPro"/>
</dbReference>
<dbReference type="CDD" id="cd05006">
    <property type="entry name" value="SIS_GmhA"/>
    <property type="match status" value="1"/>
</dbReference>
<dbReference type="Pfam" id="PF13580">
    <property type="entry name" value="SIS_2"/>
    <property type="match status" value="1"/>
</dbReference>
<feature type="domain" description="SIS" evidence="1">
    <location>
        <begin position="63"/>
        <end position="221"/>
    </location>
</feature>
<dbReference type="InterPro" id="IPR050099">
    <property type="entry name" value="SIS_GmhA/DiaA_subfam"/>
</dbReference>
<dbReference type="PANTHER" id="PTHR30390">
    <property type="entry name" value="SEDOHEPTULOSE 7-PHOSPHATE ISOMERASE / DNAA INITIATOR-ASSOCIATING FACTOR FOR REPLICATION INITIATION"/>
    <property type="match status" value="1"/>
</dbReference>
<organism evidence="2 3">
    <name type="scientific">Micromonospora eburnea</name>
    <dbReference type="NCBI Taxonomy" id="227316"/>
    <lineage>
        <taxon>Bacteria</taxon>
        <taxon>Bacillati</taxon>
        <taxon>Actinomycetota</taxon>
        <taxon>Actinomycetes</taxon>
        <taxon>Micromonosporales</taxon>
        <taxon>Micromonosporaceae</taxon>
        <taxon>Micromonospora</taxon>
    </lineage>
</organism>
<reference evidence="3" key="1">
    <citation type="submission" date="2016-06" db="EMBL/GenBank/DDBJ databases">
        <authorList>
            <person name="Varghese N."/>
            <person name="Submissions Spin"/>
        </authorList>
    </citation>
    <scope>NUCLEOTIDE SEQUENCE [LARGE SCALE GENOMIC DNA]</scope>
    <source>
        <strain evidence="3">DSM 44814</strain>
    </source>
</reference>
<dbReference type="Proteomes" id="UP000199696">
    <property type="component" value="Unassembled WGS sequence"/>
</dbReference>
<sequence length="221" mass="22683">MSTRVEGALGALYPFLDERPADVDAVLAAVAASTAAKAAEIVALRGSLVAEHGQRLVDCARRCAAAFAAGGTLFAFGNGGSSTDAQDVAQLFLHPPKAARPLPAISLTHDVALITALSNDVGFDVVFARQVAAFGRAGDIAVALSTSGGSANVLRGLAEAAQRGLVTVGIAGYDGGRMAEPDVVDHLFVVPSASVHRVQEAQTTLYHVLWELIQQALAGEL</sequence>